<evidence type="ECO:0008006" key="4">
    <source>
        <dbReference type="Google" id="ProtNLM"/>
    </source>
</evidence>
<feature type="region of interest" description="Disordered" evidence="1">
    <location>
        <begin position="35"/>
        <end position="71"/>
    </location>
</feature>
<dbReference type="EMBL" id="JAAGMD010000807">
    <property type="protein sequence ID" value="NEA90032.1"/>
    <property type="molecule type" value="Genomic_DNA"/>
</dbReference>
<gene>
    <name evidence="3" type="ORF">G3I53_29350</name>
</gene>
<feature type="region of interest" description="Disordered" evidence="1">
    <location>
        <begin position="303"/>
        <end position="325"/>
    </location>
</feature>
<dbReference type="AlphaFoldDB" id="A0A6G3R362"/>
<comment type="caution">
    <text evidence="3">The sequence shown here is derived from an EMBL/GenBank/DDBJ whole genome shotgun (WGS) entry which is preliminary data.</text>
</comment>
<accession>A0A6G3R362</accession>
<feature type="chain" id="PRO_5039180245" description="Lipoprotein" evidence="2">
    <location>
        <begin position="32"/>
        <end position="325"/>
    </location>
</feature>
<organism evidence="3">
    <name type="scientific">Streptomyces sp. SID14436</name>
    <dbReference type="NCBI Taxonomy" id="2706070"/>
    <lineage>
        <taxon>Bacteria</taxon>
        <taxon>Bacillati</taxon>
        <taxon>Actinomycetota</taxon>
        <taxon>Actinomycetes</taxon>
        <taxon>Kitasatosporales</taxon>
        <taxon>Streptomycetaceae</taxon>
        <taxon>Streptomyces</taxon>
    </lineage>
</organism>
<dbReference type="Gene3D" id="2.50.20.20">
    <property type="match status" value="1"/>
</dbReference>
<feature type="signal peptide" evidence="2">
    <location>
        <begin position="1"/>
        <end position="31"/>
    </location>
</feature>
<evidence type="ECO:0000256" key="2">
    <source>
        <dbReference type="SAM" id="SignalP"/>
    </source>
</evidence>
<evidence type="ECO:0000313" key="3">
    <source>
        <dbReference type="EMBL" id="NEA90032.1"/>
    </source>
</evidence>
<sequence length="325" mass="33111">MGPGPTTITSVRRTGLALAVAAALTGLTALSACTTAGSDATSPSQGASASPSRSAGADGGAGRQDGGTDPASVAALKSAERATGAADSARVESTTTMGSLMSMKATGVLSWSDGLTGTLTLTYTGGSVADAMRRLGSTSMEARYLPDAYYARMGDAFAAQAGGRHWLRYAYQDLERLADGAGAQLGDQMRNTAPHHSVKLLLACGDARRVGEERVRGDRATHYRGTVDVAALAPRDSGLGAAELADLKDRLTRAGVTTQTVDVWVDGRGLLVKKAEKAVTSSGELTQTAYYSGYGVDVTTQAPPAADTKDFKDLVGDQGGPGGVS</sequence>
<evidence type="ECO:0000256" key="1">
    <source>
        <dbReference type="SAM" id="MobiDB-lite"/>
    </source>
</evidence>
<name>A0A6G3R362_9ACTN</name>
<dbReference type="InterPro" id="IPR029046">
    <property type="entry name" value="LolA/LolB/LppX"/>
</dbReference>
<reference evidence="3" key="1">
    <citation type="submission" date="2020-01" db="EMBL/GenBank/DDBJ databases">
        <title>Insect and environment-associated Actinomycetes.</title>
        <authorList>
            <person name="Currrie C."/>
            <person name="Chevrette M."/>
            <person name="Carlson C."/>
            <person name="Stubbendieck R."/>
            <person name="Wendt-Pienkowski E."/>
        </authorList>
    </citation>
    <scope>NUCLEOTIDE SEQUENCE</scope>
    <source>
        <strain evidence="3">SID14436</strain>
    </source>
</reference>
<protein>
    <recommendedName>
        <fullName evidence="4">Lipoprotein</fullName>
    </recommendedName>
</protein>
<keyword evidence="2" id="KW-0732">Signal</keyword>
<feature type="compositionally biased region" description="Low complexity" evidence="1">
    <location>
        <begin position="35"/>
        <end position="56"/>
    </location>
</feature>
<proteinExistence type="predicted"/>
<dbReference type="SUPFAM" id="SSF89392">
    <property type="entry name" value="Prokaryotic lipoproteins and lipoprotein localization factors"/>
    <property type="match status" value="1"/>
</dbReference>